<dbReference type="RefSeq" id="WP_064803364.1">
    <property type="nucleotide sequence ID" value="NZ_CP016022.1"/>
</dbReference>
<keyword evidence="1" id="KW-0732">Signal</keyword>
<protein>
    <recommendedName>
        <fullName evidence="4">Copper uptake system-associated protein</fullName>
    </recommendedName>
</protein>
<reference evidence="3" key="1">
    <citation type="submission" date="2016-06" db="EMBL/GenBank/DDBJ databases">
        <authorList>
            <person name="Xu Y."/>
            <person name="Nagy A."/>
            <person name="Yan X."/>
            <person name="Kim S.W."/>
            <person name="Haley B."/>
            <person name="Liu N.T."/>
            <person name="Nou X."/>
        </authorList>
    </citation>
    <scope>NUCLEOTIDE SEQUENCE [LARGE SCALE GENOMIC DNA]</scope>
    <source>
        <strain evidence="3">ATCC 49129</strain>
    </source>
</reference>
<name>A0A191ZWG2_9RALS</name>
<feature type="chain" id="PRO_5008250623" description="Copper uptake system-associated protein" evidence="1">
    <location>
        <begin position="27"/>
        <end position="154"/>
    </location>
</feature>
<evidence type="ECO:0008006" key="4">
    <source>
        <dbReference type="Google" id="ProtNLM"/>
    </source>
</evidence>
<dbReference type="EMBL" id="CP016022">
    <property type="protein sequence ID" value="ANJ72416.1"/>
    <property type="molecule type" value="Genomic_DNA"/>
</dbReference>
<dbReference type="NCBIfam" id="NF033672">
    <property type="entry name" value="mbn_chaper_assoc"/>
    <property type="match status" value="1"/>
</dbReference>
<evidence type="ECO:0000313" key="2">
    <source>
        <dbReference type="EMBL" id="ANJ72416.1"/>
    </source>
</evidence>
<keyword evidence="3" id="KW-1185">Reference proteome</keyword>
<sequence>MKTRERIPSAAAVMCALLIGSGTSGAFAQKADPATAIKQRIGQTYDRPGHKVDTAPVVVVGDYGLADWTQGPKGGRALLRKANGAWEIMACGGDGFKDAKVLKDAGIPDATAQQLIAQLNQAERSVAPERIRQFGLFGTADDPRMHEHPTHDHQ</sequence>
<feature type="signal peptide" evidence="1">
    <location>
        <begin position="1"/>
        <end position="26"/>
    </location>
</feature>
<proteinExistence type="predicted"/>
<dbReference type="GeneID" id="61525959"/>
<accession>A0A191ZWG2</accession>
<gene>
    <name evidence="2" type="ORF">A9Y76_08005</name>
</gene>
<dbReference type="Proteomes" id="UP000078572">
    <property type="component" value="Chromosome 1"/>
</dbReference>
<dbReference type="AlphaFoldDB" id="A0A191ZWG2"/>
<dbReference type="OrthoDB" id="8536866at2"/>
<evidence type="ECO:0000313" key="3">
    <source>
        <dbReference type="Proteomes" id="UP000078572"/>
    </source>
</evidence>
<evidence type="ECO:0000256" key="1">
    <source>
        <dbReference type="SAM" id="SignalP"/>
    </source>
</evidence>
<organism evidence="2 3">
    <name type="scientific">Ralstonia insidiosa</name>
    <dbReference type="NCBI Taxonomy" id="190721"/>
    <lineage>
        <taxon>Bacteria</taxon>
        <taxon>Pseudomonadati</taxon>
        <taxon>Pseudomonadota</taxon>
        <taxon>Betaproteobacteria</taxon>
        <taxon>Burkholderiales</taxon>
        <taxon>Burkholderiaceae</taxon>
        <taxon>Ralstonia</taxon>
    </lineage>
</organism>